<keyword evidence="2" id="KW-0677">Repeat</keyword>
<evidence type="ECO:0000256" key="2">
    <source>
        <dbReference type="ARBA" id="ARBA00022737"/>
    </source>
</evidence>
<feature type="domain" description="Beta/gamma crystallin 'Greek key'" evidence="3">
    <location>
        <begin position="94"/>
        <end position="134"/>
    </location>
</feature>
<dbReference type="SUPFAM" id="SSF49695">
    <property type="entry name" value="gamma-Crystallin-like"/>
    <property type="match status" value="1"/>
</dbReference>
<name>A0A1I2I9L4_9BACT</name>
<dbReference type="InterPro" id="IPR001064">
    <property type="entry name" value="Beta/gamma_crystallin"/>
</dbReference>
<dbReference type="SMART" id="SM00247">
    <property type="entry name" value="XTALbg"/>
    <property type="match status" value="1"/>
</dbReference>
<comment type="similarity">
    <text evidence="1">Belongs to the beta/gamma-crystallin family.</text>
</comment>
<protein>
    <submittedName>
        <fullName evidence="4">Beta/Gamma crystallin</fullName>
    </submittedName>
</protein>
<reference evidence="5" key="1">
    <citation type="submission" date="2016-10" db="EMBL/GenBank/DDBJ databases">
        <authorList>
            <person name="Varghese N."/>
            <person name="Submissions S."/>
        </authorList>
    </citation>
    <scope>NUCLEOTIDE SEQUENCE [LARGE SCALE GENOMIC DNA]</scope>
    <source>
        <strain evidence="5">ATCC 25963</strain>
    </source>
</reference>
<dbReference type="AlphaFoldDB" id="A0A1I2I9L4"/>
<organism evidence="4 5">
    <name type="scientific">Nannocystis exedens</name>
    <dbReference type="NCBI Taxonomy" id="54"/>
    <lineage>
        <taxon>Bacteria</taxon>
        <taxon>Pseudomonadati</taxon>
        <taxon>Myxococcota</taxon>
        <taxon>Polyangia</taxon>
        <taxon>Nannocystales</taxon>
        <taxon>Nannocystaceae</taxon>
        <taxon>Nannocystis</taxon>
    </lineage>
</organism>
<dbReference type="STRING" id="54.SAMN02745121_08508"/>
<dbReference type="Gene3D" id="2.60.20.10">
    <property type="entry name" value="Crystallins"/>
    <property type="match status" value="1"/>
</dbReference>
<dbReference type="RefSeq" id="WP_096331881.1">
    <property type="nucleotide sequence ID" value="NZ_FOMX01000057.1"/>
</dbReference>
<dbReference type="Proteomes" id="UP000199400">
    <property type="component" value="Unassembled WGS sequence"/>
</dbReference>
<accession>A0A1I2I9L4</accession>
<feature type="domain" description="Beta/gamma crystallin 'Greek key'" evidence="3">
    <location>
        <begin position="50"/>
        <end position="92"/>
    </location>
</feature>
<evidence type="ECO:0000313" key="5">
    <source>
        <dbReference type="Proteomes" id="UP000199400"/>
    </source>
</evidence>
<dbReference type="OrthoDB" id="9811535at2"/>
<dbReference type="EMBL" id="FOMX01000057">
    <property type="protein sequence ID" value="SFF38300.1"/>
    <property type="molecule type" value="Genomic_DNA"/>
</dbReference>
<dbReference type="PROSITE" id="PS50915">
    <property type="entry name" value="CRYSTALLIN_BETA_GAMMA"/>
    <property type="match status" value="2"/>
</dbReference>
<proteinExistence type="inferred from homology"/>
<sequence length="447" mass="47880">MFTARSIPVRSSVRRSRIVLALPVVTLATLLGLEARAEAACACTPTPGSGQVTVWQHAEFTGECCTLTVGDYADSASFKLSNDSISSLKVGPGVRAVLYEHGGFAGREATYEASQGYAHLHEVSDETSSIRIVASDPRVPYYYEGNYPYDDENEWSNQAQGLANDGVNWYVTQTGRVSRIPLTCDLADASCIHETRSIAEVRAAFGLPGGYDHFGDPDHHAGYLFVPVEGIAAGLPPIVVALSTPDLAPVAFASVYVTPGAYNSAWVTVDPRDGSHLYQAGGTLDATRGVRSHRIDWSRLQLGLDGFLTYEDNILLEDHDGDPLTLYTQQGGELLTNGVLFLTNSKPGGSGAGLRAFDLETGTLLARAGSNYGPFDFELNDADSSLGDEAEGIDFLGISPASGVPGIPEGALHVLMVNVDIDRDNAFLKHYSYFCDPTDDTPYCAQH</sequence>
<evidence type="ECO:0000256" key="1">
    <source>
        <dbReference type="ARBA" id="ARBA00009646"/>
    </source>
</evidence>
<gene>
    <name evidence="4" type="ORF">SAMN02745121_08508</name>
</gene>
<dbReference type="InterPro" id="IPR011024">
    <property type="entry name" value="G_crystallin-like"/>
</dbReference>
<evidence type="ECO:0000259" key="3">
    <source>
        <dbReference type="PROSITE" id="PS50915"/>
    </source>
</evidence>
<keyword evidence="5" id="KW-1185">Reference proteome</keyword>
<evidence type="ECO:0000313" key="4">
    <source>
        <dbReference type="EMBL" id="SFF38300.1"/>
    </source>
</evidence>